<evidence type="ECO:0000256" key="1">
    <source>
        <dbReference type="SAM" id="MobiDB-lite"/>
    </source>
</evidence>
<organism evidence="2 3">
    <name type="scientific">Trapa natans</name>
    <name type="common">Water chestnut</name>
    <dbReference type="NCBI Taxonomy" id="22666"/>
    <lineage>
        <taxon>Eukaryota</taxon>
        <taxon>Viridiplantae</taxon>
        <taxon>Streptophyta</taxon>
        <taxon>Embryophyta</taxon>
        <taxon>Tracheophyta</taxon>
        <taxon>Spermatophyta</taxon>
        <taxon>Magnoliopsida</taxon>
        <taxon>eudicotyledons</taxon>
        <taxon>Gunneridae</taxon>
        <taxon>Pentapetalae</taxon>
        <taxon>rosids</taxon>
        <taxon>malvids</taxon>
        <taxon>Myrtales</taxon>
        <taxon>Lythraceae</taxon>
        <taxon>Trapa</taxon>
    </lineage>
</organism>
<keyword evidence="3" id="KW-1185">Reference proteome</keyword>
<dbReference type="Proteomes" id="UP001346149">
    <property type="component" value="Unassembled WGS sequence"/>
</dbReference>
<evidence type="ECO:0000313" key="2">
    <source>
        <dbReference type="EMBL" id="KAK4795971.1"/>
    </source>
</evidence>
<comment type="caution">
    <text evidence="2">The sequence shown here is derived from an EMBL/GenBank/DDBJ whole genome shotgun (WGS) entry which is preliminary data.</text>
</comment>
<accession>A0AAN7LZ26</accession>
<feature type="region of interest" description="Disordered" evidence="1">
    <location>
        <begin position="15"/>
        <end position="39"/>
    </location>
</feature>
<gene>
    <name evidence="2" type="ORF">SAY86_028297</name>
</gene>
<sequence length="117" mass="13073">MYASVEIKWNSDKSSGWVMADSDVGGGGDDDVEDDAENQNPKTWTIVRIKFLKIEMVRAALTKIMHSIPSDGAGRLERPITSEDEQLQGVFWMLDLFHLGKTSSKSRISRPDRSSEA</sequence>
<name>A0AAN7LZ26_TRANT</name>
<dbReference type="AlphaFoldDB" id="A0AAN7LZ26"/>
<feature type="compositionally biased region" description="Acidic residues" evidence="1">
    <location>
        <begin position="28"/>
        <end position="37"/>
    </location>
</feature>
<evidence type="ECO:0000313" key="3">
    <source>
        <dbReference type="Proteomes" id="UP001346149"/>
    </source>
</evidence>
<protein>
    <submittedName>
        <fullName evidence="2">Uncharacterized protein</fullName>
    </submittedName>
</protein>
<proteinExistence type="predicted"/>
<dbReference type="EMBL" id="JAXQNO010000006">
    <property type="protein sequence ID" value="KAK4795971.1"/>
    <property type="molecule type" value="Genomic_DNA"/>
</dbReference>
<reference evidence="2 3" key="1">
    <citation type="journal article" date="2023" name="Hortic Res">
        <title>Pangenome of water caltrop reveals structural variations and asymmetric subgenome divergence after allopolyploidization.</title>
        <authorList>
            <person name="Zhang X."/>
            <person name="Chen Y."/>
            <person name="Wang L."/>
            <person name="Yuan Y."/>
            <person name="Fang M."/>
            <person name="Shi L."/>
            <person name="Lu R."/>
            <person name="Comes H.P."/>
            <person name="Ma Y."/>
            <person name="Chen Y."/>
            <person name="Huang G."/>
            <person name="Zhou Y."/>
            <person name="Zheng Z."/>
            <person name="Qiu Y."/>
        </authorList>
    </citation>
    <scope>NUCLEOTIDE SEQUENCE [LARGE SCALE GENOMIC DNA]</scope>
    <source>
        <strain evidence="2">F231</strain>
    </source>
</reference>